<dbReference type="GO" id="GO:0022857">
    <property type="term" value="F:transmembrane transporter activity"/>
    <property type="evidence" value="ECO:0007669"/>
    <property type="project" value="InterPro"/>
</dbReference>
<keyword evidence="7 8" id="KW-0472">Membrane</keyword>
<dbReference type="Proteomes" id="UP000003806">
    <property type="component" value="Chromosome"/>
</dbReference>
<dbReference type="FunFam" id="1.10.3470.10:FF:000001">
    <property type="entry name" value="Vitamin B12 ABC transporter permease BtuC"/>
    <property type="match status" value="1"/>
</dbReference>
<evidence type="ECO:0000313" key="9">
    <source>
        <dbReference type="EMBL" id="EHM12732.1"/>
    </source>
</evidence>
<keyword evidence="3" id="KW-0813">Transport</keyword>
<proteinExistence type="inferred from homology"/>
<dbReference type="InterPro" id="IPR037294">
    <property type="entry name" value="ABC_BtuC-like"/>
</dbReference>
<protein>
    <submittedName>
        <fullName evidence="9">ABC-type Fe3+-siderophore transport system, permease component</fullName>
    </submittedName>
</protein>
<dbReference type="Gene3D" id="1.10.3470.10">
    <property type="entry name" value="ABC transporter involved in vitamin B12 uptake, BtuC"/>
    <property type="match status" value="1"/>
</dbReference>
<evidence type="ECO:0000256" key="8">
    <source>
        <dbReference type="SAM" id="Phobius"/>
    </source>
</evidence>
<evidence type="ECO:0000256" key="1">
    <source>
        <dbReference type="ARBA" id="ARBA00004651"/>
    </source>
</evidence>
<keyword evidence="5 8" id="KW-0812">Transmembrane</keyword>
<feature type="transmembrane region" description="Helical" evidence="8">
    <location>
        <begin position="101"/>
        <end position="122"/>
    </location>
</feature>
<dbReference type="GO" id="GO:0005886">
    <property type="term" value="C:plasma membrane"/>
    <property type="evidence" value="ECO:0007669"/>
    <property type="project" value="UniProtKB-SubCell"/>
</dbReference>
<dbReference type="eggNOG" id="COG0609">
    <property type="taxonomic scope" value="Bacteria"/>
</dbReference>
<name>H0UIT8_9BACT</name>
<dbReference type="PANTHER" id="PTHR30472">
    <property type="entry name" value="FERRIC ENTEROBACTIN TRANSPORT SYSTEM PERMEASE PROTEIN"/>
    <property type="match status" value="1"/>
</dbReference>
<dbReference type="STRING" id="885272.JonanDRAFT_0313"/>
<feature type="transmembrane region" description="Helical" evidence="8">
    <location>
        <begin position="156"/>
        <end position="177"/>
    </location>
</feature>
<dbReference type="OrthoDB" id="9811721at2"/>
<gene>
    <name evidence="9" type="ORF">JonanDRAFT_0313</name>
</gene>
<dbReference type="CDD" id="cd06550">
    <property type="entry name" value="TM_ABC_iron-siderophores_like"/>
    <property type="match status" value="1"/>
</dbReference>
<dbReference type="AlphaFoldDB" id="H0UIT8"/>
<dbReference type="PANTHER" id="PTHR30472:SF67">
    <property type="entry name" value="PERMEASE OF ABC TRANSPORTER-RELATED"/>
    <property type="match status" value="1"/>
</dbReference>
<keyword evidence="6 8" id="KW-1133">Transmembrane helix</keyword>
<evidence type="ECO:0000256" key="6">
    <source>
        <dbReference type="ARBA" id="ARBA00022989"/>
    </source>
</evidence>
<evidence type="ECO:0000256" key="5">
    <source>
        <dbReference type="ARBA" id="ARBA00022692"/>
    </source>
</evidence>
<feature type="transmembrane region" description="Helical" evidence="8">
    <location>
        <begin position="72"/>
        <end position="89"/>
    </location>
</feature>
<keyword evidence="10" id="KW-1185">Reference proteome</keyword>
<sequence length="346" mass="35081">MATRTDRRAKAGTLLPFLLVFLVVSVLLSLGIGAVHVPLSQTAAVLVSHLWGGPGGGPAAEAIVWGLRLPRVLLAASGGAVLALAGVLMQTLTRNPVAEPYVLGLSSGASAGAVWIIIFGGLPWAGGWAVQLGAFAGAVLSLAVVLSLAGKRPSALRLVLLGLGVGAFFSALTAFTLCEAHNDSELRSAMFWMLGSFSTARLADLPPVLLALAAGVVGTLAAHKELDGLLLGDGPAASLGIPVRPVRIGAALTSALVVALLVSKTGVVGFVGLLAPHLARRLVGPGHKGLTAVALPLGAIILVWGDTLARTVYAPQELPVGVLTSLVGAPLFVWLVQKDYSFGGQS</sequence>
<feature type="transmembrane region" description="Helical" evidence="8">
    <location>
        <begin position="128"/>
        <end position="149"/>
    </location>
</feature>
<evidence type="ECO:0000256" key="7">
    <source>
        <dbReference type="ARBA" id="ARBA00023136"/>
    </source>
</evidence>
<dbReference type="EMBL" id="CM001376">
    <property type="protein sequence ID" value="EHM12732.1"/>
    <property type="molecule type" value="Genomic_DNA"/>
</dbReference>
<accession>H0UIT8</accession>
<evidence type="ECO:0000256" key="3">
    <source>
        <dbReference type="ARBA" id="ARBA00022448"/>
    </source>
</evidence>
<dbReference type="SUPFAM" id="SSF81345">
    <property type="entry name" value="ABC transporter involved in vitamin B12 uptake, BtuC"/>
    <property type="match status" value="1"/>
</dbReference>
<feature type="transmembrane region" description="Helical" evidence="8">
    <location>
        <begin position="317"/>
        <end position="336"/>
    </location>
</feature>
<feature type="transmembrane region" description="Helical" evidence="8">
    <location>
        <begin position="12"/>
        <end position="37"/>
    </location>
</feature>
<evidence type="ECO:0000256" key="2">
    <source>
        <dbReference type="ARBA" id="ARBA00007935"/>
    </source>
</evidence>
<feature type="transmembrane region" description="Helical" evidence="8">
    <location>
        <begin position="248"/>
        <end position="275"/>
    </location>
</feature>
<dbReference type="Pfam" id="PF01032">
    <property type="entry name" value="FecCD"/>
    <property type="match status" value="1"/>
</dbReference>
<feature type="transmembrane region" description="Helical" evidence="8">
    <location>
        <begin position="287"/>
        <end position="305"/>
    </location>
</feature>
<comment type="similarity">
    <text evidence="2">Belongs to the binding-protein-dependent transport system permease family. FecCD subfamily.</text>
</comment>
<organism evidence="9 10">
    <name type="scientific">Jonquetella anthropi DSM 22815</name>
    <dbReference type="NCBI Taxonomy" id="885272"/>
    <lineage>
        <taxon>Bacteria</taxon>
        <taxon>Thermotogati</taxon>
        <taxon>Synergistota</taxon>
        <taxon>Synergistia</taxon>
        <taxon>Synergistales</taxon>
        <taxon>Dethiosulfovibrionaceae</taxon>
        <taxon>Jonquetella</taxon>
    </lineage>
</organism>
<dbReference type="GO" id="GO:0033214">
    <property type="term" value="P:siderophore-iron import into cell"/>
    <property type="evidence" value="ECO:0007669"/>
    <property type="project" value="TreeGrafter"/>
</dbReference>
<evidence type="ECO:0000256" key="4">
    <source>
        <dbReference type="ARBA" id="ARBA00022475"/>
    </source>
</evidence>
<dbReference type="InterPro" id="IPR000522">
    <property type="entry name" value="ABC_transptr_permease_BtuC"/>
</dbReference>
<dbReference type="HOGENOM" id="CLU_013016_0_3_0"/>
<dbReference type="RefSeq" id="WP_008520157.1">
    <property type="nucleotide sequence ID" value="NZ_CM001376.1"/>
</dbReference>
<evidence type="ECO:0000313" key="10">
    <source>
        <dbReference type="Proteomes" id="UP000003806"/>
    </source>
</evidence>
<comment type="subcellular location">
    <subcellularLocation>
        <location evidence="1">Cell membrane</location>
        <topology evidence="1">Multi-pass membrane protein</topology>
    </subcellularLocation>
</comment>
<keyword evidence="4" id="KW-1003">Cell membrane</keyword>
<reference evidence="9 10" key="1">
    <citation type="submission" date="2011-11" db="EMBL/GenBank/DDBJ databases">
        <title>The Noncontiguous Finished genome of Jonquetella anthropi DSM 22815.</title>
        <authorList>
            <consortium name="US DOE Joint Genome Institute (JGI-PGF)"/>
            <person name="Lucas S."/>
            <person name="Copeland A."/>
            <person name="Lapidus A."/>
            <person name="Glavina del Rio T."/>
            <person name="Dalin E."/>
            <person name="Tice H."/>
            <person name="Bruce D."/>
            <person name="Goodwin L."/>
            <person name="Pitluck S."/>
            <person name="Peters L."/>
            <person name="Mikhailova N."/>
            <person name="Held B."/>
            <person name="Kyrpides N."/>
            <person name="Mavromatis K."/>
            <person name="Ivanova N."/>
            <person name="Markowitz V."/>
            <person name="Cheng J.-F."/>
            <person name="Hugenholtz P."/>
            <person name="Woyke T."/>
            <person name="Wu D."/>
            <person name="Gronow S."/>
            <person name="Wellnitz S."/>
            <person name="Brambilla E."/>
            <person name="Klenk H.-P."/>
            <person name="Eisen J.A."/>
        </authorList>
    </citation>
    <scope>NUCLEOTIDE SEQUENCE [LARGE SCALE GENOMIC DNA]</scope>
    <source>
        <strain evidence="9 10">DSM 22815</strain>
    </source>
</reference>